<evidence type="ECO:0000313" key="4">
    <source>
        <dbReference type="EMBL" id="EGD56639.1"/>
    </source>
</evidence>
<dbReference type="NCBIfam" id="TIGR01214">
    <property type="entry name" value="rmlD"/>
    <property type="match status" value="1"/>
</dbReference>
<evidence type="ECO:0000256" key="1">
    <source>
        <dbReference type="ARBA" id="ARBA00010944"/>
    </source>
</evidence>
<dbReference type="InterPro" id="IPR029903">
    <property type="entry name" value="RmlD-like-bd"/>
</dbReference>
<comment type="function">
    <text evidence="2">Catalyzes the reduction of dTDP-6-deoxy-L-lyxo-4-hexulose to yield dTDP-L-rhamnose.</text>
</comment>
<comment type="similarity">
    <text evidence="1 2">Belongs to the dTDP-4-dehydrorhamnose reductase family.</text>
</comment>
<accession>F1YFA0</accession>
<dbReference type="Gene3D" id="3.40.50.720">
    <property type="entry name" value="NAD(P)-binding Rossmann-like Domain"/>
    <property type="match status" value="1"/>
</dbReference>
<keyword evidence="2" id="KW-0521">NADP</keyword>
<dbReference type="GO" id="GO:0019305">
    <property type="term" value="P:dTDP-rhamnose biosynthetic process"/>
    <property type="evidence" value="ECO:0007669"/>
    <property type="project" value="UniProtKB-UniPathway"/>
</dbReference>
<dbReference type="PANTHER" id="PTHR10491:SF4">
    <property type="entry name" value="METHIONINE ADENOSYLTRANSFERASE 2 SUBUNIT BETA"/>
    <property type="match status" value="1"/>
</dbReference>
<dbReference type="Proteomes" id="UP000035065">
    <property type="component" value="Unassembled WGS sequence"/>
</dbReference>
<dbReference type="InterPro" id="IPR005913">
    <property type="entry name" value="dTDP_dehydrorham_reduct"/>
</dbReference>
<dbReference type="GO" id="GO:0008831">
    <property type="term" value="F:dTDP-4-dehydrorhamnose reductase activity"/>
    <property type="evidence" value="ECO:0007669"/>
    <property type="project" value="UniProtKB-EC"/>
</dbReference>
<comment type="pathway">
    <text evidence="2">Carbohydrate biosynthesis; dTDP-L-rhamnose biosynthesis.</text>
</comment>
<dbReference type="CDD" id="cd05254">
    <property type="entry name" value="dTDP_HR_like_SDR_e"/>
    <property type="match status" value="1"/>
</dbReference>
<comment type="caution">
    <text evidence="4">The sequence shown here is derived from an EMBL/GenBank/DDBJ whole genome shotgun (WGS) entry which is preliminary data.</text>
</comment>
<dbReference type="InterPro" id="IPR036291">
    <property type="entry name" value="NAD(P)-bd_dom_sf"/>
</dbReference>
<evidence type="ECO:0000256" key="2">
    <source>
        <dbReference type="RuleBase" id="RU364082"/>
    </source>
</evidence>
<dbReference type="UniPathway" id="UPA00124"/>
<dbReference type="Gene3D" id="3.90.25.10">
    <property type="entry name" value="UDP-galactose 4-epimerase, domain 1"/>
    <property type="match status" value="1"/>
</dbReference>
<keyword evidence="2" id="KW-0560">Oxidoreductase</keyword>
<organism evidence="4 5">
    <name type="scientific">Gordonia neofelifaecis NRRL B-59395</name>
    <dbReference type="NCBI Taxonomy" id="644548"/>
    <lineage>
        <taxon>Bacteria</taxon>
        <taxon>Bacillati</taxon>
        <taxon>Actinomycetota</taxon>
        <taxon>Actinomycetes</taxon>
        <taxon>Mycobacteriales</taxon>
        <taxon>Gordoniaceae</taxon>
        <taxon>Gordonia</taxon>
    </lineage>
</organism>
<dbReference type="GO" id="GO:0005829">
    <property type="term" value="C:cytosol"/>
    <property type="evidence" value="ECO:0007669"/>
    <property type="project" value="TreeGrafter"/>
</dbReference>
<dbReference type="STRING" id="644548.SCNU_03772"/>
<protein>
    <recommendedName>
        <fullName evidence="2">dTDP-4-dehydrorhamnose reductase</fullName>
        <ecNumber evidence="2">1.1.1.133</ecNumber>
    </recommendedName>
</protein>
<dbReference type="PANTHER" id="PTHR10491">
    <property type="entry name" value="DTDP-4-DEHYDRORHAMNOSE REDUCTASE"/>
    <property type="match status" value="1"/>
</dbReference>
<dbReference type="RefSeq" id="WP_009678023.1">
    <property type="nucleotide sequence ID" value="NZ_AEUD01000002.1"/>
</dbReference>
<proteinExistence type="inferred from homology"/>
<dbReference type="EMBL" id="AEUD01000002">
    <property type="protein sequence ID" value="EGD56639.1"/>
    <property type="molecule type" value="Genomic_DNA"/>
</dbReference>
<feature type="domain" description="RmlD-like substrate binding" evidence="3">
    <location>
        <begin position="5"/>
        <end position="295"/>
    </location>
</feature>
<evidence type="ECO:0000259" key="3">
    <source>
        <dbReference type="Pfam" id="PF04321"/>
    </source>
</evidence>
<dbReference type="AlphaFoldDB" id="F1YFA0"/>
<dbReference type="EC" id="1.1.1.133" evidence="2"/>
<dbReference type="OrthoDB" id="9803892at2"/>
<keyword evidence="5" id="KW-1185">Reference proteome</keyword>
<dbReference type="eggNOG" id="COG1091">
    <property type="taxonomic scope" value="Bacteria"/>
</dbReference>
<evidence type="ECO:0000313" key="5">
    <source>
        <dbReference type="Proteomes" id="UP000035065"/>
    </source>
</evidence>
<name>F1YFA0_9ACTN</name>
<dbReference type="SUPFAM" id="SSF51735">
    <property type="entry name" value="NAD(P)-binding Rossmann-fold domains"/>
    <property type="match status" value="1"/>
</dbReference>
<dbReference type="Pfam" id="PF04321">
    <property type="entry name" value="RmlD_sub_bind"/>
    <property type="match status" value="1"/>
</dbReference>
<reference evidence="4 5" key="1">
    <citation type="journal article" date="2011" name="J. Bacteriol.">
        <title>Draft Genome Sequence of Gordonia neofelifaecis NRRL B-59395, a Cholesterol-Degrading Actinomycete.</title>
        <authorList>
            <person name="Ge F."/>
            <person name="Li W."/>
            <person name="Chen G."/>
            <person name="Liu Y."/>
            <person name="Zhang G."/>
            <person name="Yong B."/>
            <person name="Wang Q."/>
            <person name="Wang N."/>
            <person name="Huang Z."/>
            <person name="Li W."/>
            <person name="Wang J."/>
            <person name="Wu C."/>
            <person name="Xie Q."/>
            <person name="Liu G."/>
        </authorList>
    </citation>
    <scope>NUCLEOTIDE SEQUENCE [LARGE SCALE GENOMIC DNA]</scope>
    <source>
        <strain evidence="4 5">NRRL B-59395</strain>
    </source>
</reference>
<sequence length="305" mass="31862">MSSQQVFIVGAAGQVGRALLASRPDRDVVPLTSDDIDIRSDDSVREALAGIAPGDVVINAAGYTAVDAAESDREAAWAVNADGPANLAAVTGASGARLIHLSTDYAYATTALGDDGAPRPFEPADETVEPATVYGASKLEGDRAAQRADPATVVVRTAWVFTGGRGDADFVATMVRLETERDVVRVVDDQVGSPTYAPDLAKALWELVDRLDSPALAAGAVVHATNAGATSWWELARTVFAEVGADPERVQPCTTDEFPRPAPRPSYSVLSGASWAAAGLSPLRSWRDAVHDSLTARSDDHGLLG</sequence>
<gene>
    <name evidence="4" type="ORF">SCNU_03772</name>
</gene>